<dbReference type="GO" id="GO:0005840">
    <property type="term" value="C:ribosome"/>
    <property type="evidence" value="ECO:0007669"/>
    <property type="project" value="UniProtKB-KW"/>
</dbReference>
<dbReference type="AlphaFoldDB" id="A0A9X8HKK9"/>
<evidence type="ECO:0000313" key="3">
    <source>
        <dbReference type="Proteomes" id="UP000269115"/>
    </source>
</evidence>
<name>A0A9X8HKK9_PSEPU</name>
<evidence type="ECO:0000313" key="2">
    <source>
        <dbReference type="EMBL" id="ROQ50033.1"/>
    </source>
</evidence>
<comment type="caution">
    <text evidence="2">The sequence shown here is derived from an EMBL/GenBank/DDBJ whole genome shotgun (WGS) entry which is preliminary data.</text>
</comment>
<dbReference type="PANTHER" id="PTHR37809:SF1">
    <property type="entry name" value="RIBOSOMAL PROTEIN S12 METHYLTHIOTRANSFERASE ACCESSORY FACTOR YCAO"/>
    <property type="match status" value="1"/>
</dbReference>
<dbReference type="EMBL" id="RJUR01000013">
    <property type="protein sequence ID" value="ROQ50033.1"/>
    <property type="molecule type" value="Genomic_DNA"/>
</dbReference>
<dbReference type="InterPro" id="IPR003776">
    <property type="entry name" value="YcaO-like_dom"/>
</dbReference>
<evidence type="ECO:0000259" key="1">
    <source>
        <dbReference type="PROSITE" id="PS51664"/>
    </source>
</evidence>
<dbReference type="PROSITE" id="PS51664">
    <property type="entry name" value="YCAO"/>
    <property type="match status" value="1"/>
</dbReference>
<reference evidence="2 3" key="1">
    <citation type="submission" date="2018-11" db="EMBL/GenBank/DDBJ databases">
        <title>Genomic analyses of the natural microbiome of Caenorhabditis elegans.</title>
        <authorList>
            <person name="Samuel B."/>
        </authorList>
    </citation>
    <scope>NUCLEOTIDE SEQUENCE [LARGE SCALE GENOMIC DNA]</scope>
    <source>
        <strain evidence="2 3">BIGb0473</strain>
    </source>
</reference>
<organism evidence="2 3">
    <name type="scientific">Pseudomonas putida</name>
    <name type="common">Arthrobacter siderocapsulatus</name>
    <dbReference type="NCBI Taxonomy" id="303"/>
    <lineage>
        <taxon>Bacteria</taxon>
        <taxon>Pseudomonadati</taxon>
        <taxon>Pseudomonadota</taxon>
        <taxon>Gammaproteobacteria</taxon>
        <taxon>Pseudomonadales</taxon>
        <taxon>Pseudomonadaceae</taxon>
        <taxon>Pseudomonas</taxon>
    </lineage>
</organism>
<dbReference type="Proteomes" id="UP000269115">
    <property type="component" value="Unassembled WGS sequence"/>
</dbReference>
<dbReference type="RefSeq" id="WP_123752991.1">
    <property type="nucleotide sequence ID" value="NZ_RJUR01000013.1"/>
</dbReference>
<accession>A0A9X8HKK9</accession>
<gene>
    <name evidence="2" type="ORF">EDF85_2824</name>
</gene>
<sequence length="405" mass="44659">MNMIAPERTLSLQDAESLIDQHFINEGIQVTLNRYGSPLSSTVATLEFPFDSRDMESVGCGKGYEAEARIGAKYEAYEHSMGPLQLRSHSALQCFDSVVSQPALQDVLPVQMLRHSKTAQMAVIHFAAHEASGGADLHYPSFLINHQYANEAIAGDDTDYGAARRYSCGTGVAAGYGFAEAAIHAASEVIERHGIGRFIAQHFFYECKTPIRKIAHASMPQALLQTLRDAQGAIGASIEVFDATSQIPYPVFIAYCPDKTIADVHVVGGGCSLYPSHAAARAIKELVQQYKVAEGLEEVTREWTGSRNNLARHPRLLRCLRLAFDSTQRARMTSAPMPRDPDRMPLDQHLLHLKHECFKADHPIWVKELHCSAAQVSLACAVMPKMERFSIVSLGGKVVPCYKYE</sequence>
<dbReference type="Pfam" id="PF02624">
    <property type="entry name" value="YcaO"/>
    <property type="match status" value="1"/>
</dbReference>
<keyword evidence="2" id="KW-0687">Ribonucleoprotein</keyword>
<dbReference type="PANTHER" id="PTHR37809">
    <property type="entry name" value="RIBOSOMAL PROTEIN S12 METHYLTHIOTRANSFERASE ACCESSORY FACTOR YCAO"/>
    <property type="match status" value="1"/>
</dbReference>
<protein>
    <submittedName>
        <fullName evidence="2">Ribosomal protein S12 methylthiotransferase accessory factor</fullName>
    </submittedName>
</protein>
<dbReference type="Gene3D" id="3.30.1330.230">
    <property type="match status" value="1"/>
</dbReference>
<dbReference type="Gene3D" id="3.30.160.660">
    <property type="match status" value="1"/>
</dbReference>
<feature type="domain" description="YcaO" evidence="1">
    <location>
        <begin position="59"/>
        <end position="405"/>
    </location>
</feature>
<keyword evidence="2" id="KW-0689">Ribosomal protein</keyword>
<proteinExistence type="predicted"/>